<keyword evidence="3 7" id="KW-1133">Transmembrane helix</keyword>
<keyword evidence="5" id="KW-0175">Coiled coil</keyword>
<keyword evidence="2 7" id="KW-0812">Transmembrane</keyword>
<evidence type="ECO:0000256" key="5">
    <source>
        <dbReference type="SAM" id="Coils"/>
    </source>
</evidence>
<feature type="region of interest" description="Disordered" evidence="6">
    <location>
        <begin position="1"/>
        <end position="71"/>
    </location>
</feature>
<feature type="compositionally biased region" description="Low complexity" evidence="6">
    <location>
        <begin position="23"/>
        <end position="38"/>
    </location>
</feature>
<evidence type="ECO:0000256" key="6">
    <source>
        <dbReference type="SAM" id="MobiDB-lite"/>
    </source>
</evidence>
<evidence type="ECO:0000256" key="7">
    <source>
        <dbReference type="SAM" id="Phobius"/>
    </source>
</evidence>
<dbReference type="InterPro" id="IPR031968">
    <property type="entry name" value="VASt"/>
</dbReference>
<dbReference type="Pfam" id="PF02893">
    <property type="entry name" value="GRAM"/>
    <property type="match status" value="1"/>
</dbReference>
<reference evidence="9" key="2">
    <citation type="submission" date="2021-01" db="UniProtKB">
        <authorList>
            <consortium name="EnsemblPlants"/>
        </authorList>
    </citation>
    <scope>IDENTIFICATION</scope>
</reference>
<feature type="coiled-coil region" evidence="5">
    <location>
        <begin position="608"/>
        <end position="642"/>
    </location>
</feature>
<dbReference type="EMBL" id="LRBV02000004">
    <property type="status" value="NOT_ANNOTATED_CDS"/>
    <property type="molecule type" value="Genomic_DNA"/>
</dbReference>
<dbReference type="InParanoid" id="A0A7N2LF36"/>
<evidence type="ECO:0000313" key="10">
    <source>
        <dbReference type="Proteomes" id="UP000594261"/>
    </source>
</evidence>
<sequence length="646" mass="73212">MAVASETAERVDVSQPMDSSSPSRLAAADLASEASSVARPSFSADSPDRNDSANSSPRDGDPQSPTSLKSEEYRQLFRLPPDEVLVEDFNCAYQENILIQGHMYLFVHYICFYSNIFGFETKKIIAFQEVTSVRRAKTAGIFPNAIEIFSGGKKYFFASFLSRDEAFKLINDGWLQQSNGTKAATEQQESISETSSQENGGVLIERVKSFKSSANELDSTDRNKDAPVMNDSLPLNVEDETVSAIASEQQDNVEKDTEPLPNAESSSSKKTWTWKEENFDAPKIPEFYTRVAESKFPIKVEDFFNFFFSDDAISCTELFHKRCGDKEFRCSSWYPHEVYGHARDVSFQHPIKVYFGAKFGSCQEIQKCRVYRNSHLVMETSQEISDVPYSDYFRVEGLWDVERDADGSKECCSLRIYVNVAFSKKTVWRGRIVQSTVEECREAYLIWIDMAHELLKQKNLENKEEGGAAANVIQNGEVHIEDEVETGESSKSSFESSDHIRTQQISDSTNANQQAGRLLQENFIDAKPLASWLREFILTLRSLKSQNHVSVLAAIIFAVIFLMQLSIVVLLVRPHHIHVNPQFDYMASMGGGVGGRSSEAIAWLEKRVHHLKDEMYMVEARLERMRNEHALLKSQLKDLEKLSKQT</sequence>
<dbReference type="GO" id="GO:0043069">
    <property type="term" value="P:negative regulation of programmed cell death"/>
    <property type="evidence" value="ECO:0007669"/>
    <property type="project" value="TreeGrafter"/>
</dbReference>
<name>A0A7N2LF36_QUELO</name>
<reference evidence="9 10" key="1">
    <citation type="journal article" date="2016" name="G3 (Bethesda)">
        <title>First Draft Assembly and Annotation of the Genome of a California Endemic Oak Quercus lobata Nee (Fagaceae).</title>
        <authorList>
            <person name="Sork V.L."/>
            <person name="Fitz-Gibbon S.T."/>
            <person name="Puiu D."/>
            <person name="Crepeau M."/>
            <person name="Gugger P.F."/>
            <person name="Sherman R."/>
            <person name="Stevens K."/>
            <person name="Langley C.H."/>
            <person name="Pellegrini M."/>
            <person name="Salzberg S.L."/>
        </authorList>
    </citation>
    <scope>NUCLEOTIDE SEQUENCE [LARGE SCALE GENOMIC DNA]</scope>
    <source>
        <strain evidence="9 10">cv. SW786</strain>
    </source>
</reference>
<feature type="compositionally biased region" description="Polar residues" evidence="6">
    <location>
        <begin position="52"/>
        <end position="68"/>
    </location>
</feature>
<dbReference type="InterPro" id="IPR004182">
    <property type="entry name" value="GRAM"/>
</dbReference>
<dbReference type="FunFam" id="2.30.29.30:FF:000008">
    <property type="entry name" value="GRAM domain containing 1B"/>
    <property type="match status" value="1"/>
</dbReference>
<dbReference type="InterPro" id="IPR011993">
    <property type="entry name" value="PH-like_dom_sf"/>
</dbReference>
<dbReference type="CDD" id="cd13220">
    <property type="entry name" value="PH-GRAM_GRAMDC"/>
    <property type="match status" value="1"/>
</dbReference>
<dbReference type="Proteomes" id="UP000594261">
    <property type="component" value="Chromosome 4"/>
</dbReference>
<evidence type="ECO:0000256" key="1">
    <source>
        <dbReference type="ARBA" id="ARBA00004167"/>
    </source>
</evidence>
<dbReference type="PANTHER" id="PTHR47666:SF1">
    <property type="entry name" value="PROTEIN VASCULAR ASSOCIATED DEATH 1, CHLOROPLASTIC"/>
    <property type="match status" value="1"/>
</dbReference>
<evidence type="ECO:0000313" key="9">
    <source>
        <dbReference type="EnsemblPlants" id="QL04p030285:mrna"/>
    </source>
</evidence>
<dbReference type="EnsemblPlants" id="QL04p030285:mrna">
    <property type="protein sequence ID" value="QL04p030285:mrna"/>
    <property type="gene ID" value="QL04p030285"/>
</dbReference>
<keyword evidence="10" id="KW-1185">Reference proteome</keyword>
<dbReference type="AlphaFoldDB" id="A0A7N2LF36"/>
<feature type="region of interest" description="Disordered" evidence="6">
    <location>
        <begin position="484"/>
        <end position="509"/>
    </location>
</feature>
<dbReference type="GO" id="GO:0016020">
    <property type="term" value="C:membrane"/>
    <property type="evidence" value="ECO:0007669"/>
    <property type="project" value="UniProtKB-SubCell"/>
</dbReference>
<feature type="transmembrane region" description="Helical" evidence="7">
    <location>
        <begin position="551"/>
        <end position="572"/>
    </location>
</feature>
<evidence type="ECO:0000256" key="2">
    <source>
        <dbReference type="ARBA" id="ARBA00022692"/>
    </source>
</evidence>
<dbReference type="PROSITE" id="PS51778">
    <property type="entry name" value="VAST"/>
    <property type="match status" value="1"/>
</dbReference>
<evidence type="ECO:0000259" key="8">
    <source>
        <dbReference type="PROSITE" id="PS51778"/>
    </source>
</evidence>
<evidence type="ECO:0000256" key="4">
    <source>
        <dbReference type="ARBA" id="ARBA00023136"/>
    </source>
</evidence>
<dbReference type="PANTHER" id="PTHR47666">
    <property type="entry name" value="PROTEIN VASCULAR ASSOCIATED DEATH 1, CHLOROPLASTIC"/>
    <property type="match status" value="1"/>
</dbReference>
<proteinExistence type="predicted"/>
<dbReference type="FunCoup" id="A0A7N2LF36">
    <property type="interactions" value="960"/>
</dbReference>
<feature type="region of interest" description="Disordered" evidence="6">
    <location>
        <begin position="247"/>
        <end position="271"/>
    </location>
</feature>
<dbReference type="OMA" id="MYMVEAR"/>
<protein>
    <recommendedName>
        <fullName evidence="8">VASt domain-containing protein</fullName>
    </recommendedName>
</protein>
<feature type="domain" description="VASt" evidence="8">
    <location>
        <begin position="287"/>
        <end position="459"/>
    </location>
</feature>
<comment type="subcellular location">
    <subcellularLocation>
        <location evidence="1">Membrane</location>
        <topology evidence="1">Single-pass membrane protein</topology>
    </subcellularLocation>
</comment>
<organism evidence="9 10">
    <name type="scientific">Quercus lobata</name>
    <name type="common">Valley oak</name>
    <dbReference type="NCBI Taxonomy" id="97700"/>
    <lineage>
        <taxon>Eukaryota</taxon>
        <taxon>Viridiplantae</taxon>
        <taxon>Streptophyta</taxon>
        <taxon>Embryophyta</taxon>
        <taxon>Tracheophyta</taxon>
        <taxon>Spermatophyta</taxon>
        <taxon>Magnoliopsida</taxon>
        <taxon>eudicotyledons</taxon>
        <taxon>Gunneridae</taxon>
        <taxon>Pentapetalae</taxon>
        <taxon>rosids</taxon>
        <taxon>fabids</taxon>
        <taxon>Fagales</taxon>
        <taxon>Fagaceae</taxon>
        <taxon>Quercus</taxon>
    </lineage>
</organism>
<dbReference type="SMART" id="SM00568">
    <property type="entry name" value="GRAM"/>
    <property type="match status" value="1"/>
</dbReference>
<evidence type="ECO:0000256" key="3">
    <source>
        <dbReference type="ARBA" id="ARBA00022989"/>
    </source>
</evidence>
<dbReference type="Pfam" id="PF16016">
    <property type="entry name" value="VASt"/>
    <property type="match status" value="1"/>
</dbReference>
<accession>A0A7N2LF36</accession>
<dbReference type="Gene3D" id="2.30.29.30">
    <property type="entry name" value="Pleckstrin-homology domain (PH domain)/Phosphotyrosine-binding domain (PTB)"/>
    <property type="match status" value="1"/>
</dbReference>
<keyword evidence="4 7" id="KW-0472">Membrane</keyword>
<dbReference type="Gramene" id="QL04p030285:mrna">
    <property type="protein sequence ID" value="QL04p030285:mrna"/>
    <property type="gene ID" value="QL04p030285"/>
</dbReference>